<protein>
    <submittedName>
        <fullName evidence="1">Uncharacterized protein</fullName>
    </submittedName>
</protein>
<organism evidence="1 2">
    <name type="scientific">Vallitalea pronyensis</name>
    <dbReference type="NCBI Taxonomy" id="1348613"/>
    <lineage>
        <taxon>Bacteria</taxon>
        <taxon>Bacillati</taxon>
        <taxon>Bacillota</taxon>
        <taxon>Clostridia</taxon>
        <taxon>Lachnospirales</taxon>
        <taxon>Vallitaleaceae</taxon>
        <taxon>Vallitalea</taxon>
    </lineage>
</organism>
<evidence type="ECO:0000313" key="2">
    <source>
        <dbReference type="Proteomes" id="UP000683246"/>
    </source>
</evidence>
<reference evidence="1" key="1">
    <citation type="submission" date="2020-07" db="EMBL/GenBank/DDBJ databases">
        <title>Vallitalea pronyensis genome.</title>
        <authorList>
            <person name="Postec A."/>
        </authorList>
    </citation>
    <scope>NUCLEOTIDE SEQUENCE</scope>
    <source>
        <strain evidence="1">FatNI3</strain>
    </source>
</reference>
<proteinExistence type="predicted"/>
<dbReference type="RefSeq" id="WP_212697026.1">
    <property type="nucleotide sequence ID" value="NZ_CP058649.1"/>
</dbReference>
<name>A0A8J8MHJ3_9FIRM</name>
<evidence type="ECO:0000313" key="1">
    <source>
        <dbReference type="EMBL" id="QUI21556.1"/>
    </source>
</evidence>
<dbReference type="Proteomes" id="UP000683246">
    <property type="component" value="Chromosome"/>
</dbReference>
<gene>
    <name evidence="1" type="ORF">HZI73_04270</name>
</gene>
<dbReference type="AlphaFoldDB" id="A0A8J8MHJ3"/>
<accession>A0A8J8MHJ3</accession>
<dbReference type="Pfam" id="PF19642">
    <property type="entry name" value="DUF6145"/>
    <property type="match status" value="1"/>
</dbReference>
<dbReference type="InterPro" id="IPR046143">
    <property type="entry name" value="DUF6145"/>
</dbReference>
<sequence>MEEERVILAVSNGYNKKYYLNEDFEGLPQQVKDEIKITSVLYTEDIGGIFTIGFEENGDLFLEVEVDENDLLFDDIGSGLKIKQMQQEKQELWEALETYFRVFYLGEE</sequence>
<dbReference type="KEGG" id="vpy:HZI73_04270"/>
<dbReference type="EMBL" id="CP058649">
    <property type="protein sequence ID" value="QUI21556.1"/>
    <property type="molecule type" value="Genomic_DNA"/>
</dbReference>
<keyword evidence="2" id="KW-1185">Reference proteome</keyword>